<feature type="transmembrane region" description="Helical" evidence="1">
    <location>
        <begin position="123"/>
        <end position="145"/>
    </location>
</feature>
<organism evidence="2 3">
    <name type="scientific">Paramarasmius palmivorus</name>
    <dbReference type="NCBI Taxonomy" id="297713"/>
    <lineage>
        <taxon>Eukaryota</taxon>
        <taxon>Fungi</taxon>
        <taxon>Dikarya</taxon>
        <taxon>Basidiomycota</taxon>
        <taxon>Agaricomycotina</taxon>
        <taxon>Agaricomycetes</taxon>
        <taxon>Agaricomycetidae</taxon>
        <taxon>Agaricales</taxon>
        <taxon>Marasmiineae</taxon>
        <taxon>Marasmiaceae</taxon>
        <taxon>Paramarasmius</taxon>
    </lineage>
</organism>
<evidence type="ECO:0000313" key="2">
    <source>
        <dbReference type="EMBL" id="KAK7031113.1"/>
    </source>
</evidence>
<feature type="transmembrane region" description="Helical" evidence="1">
    <location>
        <begin position="43"/>
        <end position="67"/>
    </location>
</feature>
<dbReference type="EMBL" id="JAYKXP010000071">
    <property type="protein sequence ID" value="KAK7031113.1"/>
    <property type="molecule type" value="Genomic_DNA"/>
</dbReference>
<reference evidence="2 3" key="1">
    <citation type="submission" date="2024-01" db="EMBL/GenBank/DDBJ databases">
        <title>A draft genome for a cacao thread blight-causing isolate of Paramarasmius palmivorus.</title>
        <authorList>
            <person name="Baruah I.K."/>
            <person name="Bukari Y."/>
            <person name="Amoako-Attah I."/>
            <person name="Meinhardt L.W."/>
            <person name="Bailey B.A."/>
            <person name="Cohen S.P."/>
        </authorList>
    </citation>
    <scope>NUCLEOTIDE SEQUENCE [LARGE SCALE GENOMIC DNA]</scope>
    <source>
        <strain evidence="2 3">GH-12</strain>
    </source>
</reference>
<gene>
    <name evidence="2" type="ORF">VNI00_013718</name>
</gene>
<comment type="caution">
    <text evidence="2">The sequence shown here is derived from an EMBL/GenBank/DDBJ whole genome shotgun (WGS) entry which is preliminary data.</text>
</comment>
<keyword evidence="1" id="KW-1133">Transmembrane helix</keyword>
<dbReference type="PANTHER" id="PTHR40465">
    <property type="entry name" value="CHROMOSOME 1, WHOLE GENOME SHOTGUN SEQUENCE"/>
    <property type="match status" value="1"/>
</dbReference>
<protein>
    <submittedName>
        <fullName evidence="2">Uncharacterized protein</fullName>
    </submittedName>
</protein>
<sequence length="164" mass="18468">MPTSHGPMFIGVVLNVCMMGVIVMQNYLYFITFRHRDPRWLRALVAFVFFANLLNTGFVTADLYLALVNNYNNPPFLAVSTWIFVTGMGPYCYIHPDPVLVGSVAGAIQLFFAWRVKVLTGKMYLGILTGALALAQIICAMLMAWKCHEYPAWGDFVKFTVTLQ</sequence>
<keyword evidence="1" id="KW-0812">Transmembrane</keyword>
<dbReference type="PANTHER" id="PTHR40465:SF1">
    <property type="entry name" value="DUF6534 DOMAIN-CONTAINING PROTEIN"/>
    <property type="match status" value="1"/>
</dbReference>
<name>A0AAW0BW76_9AGAR</name>
<keyword evidence="1" id="KW-0472">Membrane</keyword>
<evidence type="ECO:0000256" key="1">
    <source>
        <dbReference type="SAM" id="Phobius"/>
    </source>
</evidence>
<evidence type="ECO:0000313" key="3">
    <source>
        <dbReference type="Proteomes" id="UP001383192"/>
    </source>
</evidence>
<dbReference type="AlphaFoldDB" id="A0AAW0BW76"/>
<keyword evidence="3" id="KW-1185">Reference proteome</keyword>
<dbReference type="Proteomes" id="UP001383192">
    <property type="component" value="Unassembled WGS sequence"/>
</dbReference>
<feature type="transmembrane region" description="Helical" evidence="1">
    <location>
        <begin position="6"/>
        <end position="31"/>
    </location>
</feature>
<accession>A0AAW0BW76</accession>
<proteinExistence type="predicted"/>
<feature type="transmembrane region" description="Helical" evidence="1">
    <location>
        <begin position="98"/>
        <end position="116"/>
    </location>
</feature>